<dbReference type="AlphaFoldDB" id="A0AAU7QJ71"/>
<dbReference type="InterPro" id="IPR036005">
    <property type="entry name" value="Creatinase/aminopeptidase-like"/>
</dbReference>
<evidence type="ECO:0000259" key="2">
    <source>
        <dbReference type="Pfam" id="PF01321"/>
    </source>
</evidence>
<evidence type="ECO:0000259" key="1">
    <source>
        <dbReference type="Pfam" id="PF00557"/>
    </source>
</evidence>
<reference evidence="3" key="1">
    <citation type="submission" date="2024-06" db="EMBL/GenBank/DDBJ databases">
        <authorList>
            <person name="Sun Y."/>
        </authorList>
    </citation>
    <scope>NUCLEOTIDE SEQUENCE</scope>
    <source>
        <strain evidence="3">IGA1.0</strain>
    </source>
</reference>
<dbReference type="InterPro" id="IPR029149">
    <property type="entry name" value="Creatin/AminoP/Spt16_N"/>
</dbReference>
<dbReference type="Pfam" id="PF00557">
    <property type="entry name" value="Peptidase_M24"/>
    <property type="match status" value="1"/>
</dbReference>
<dbReference type="InterPro" id="IPR050659">
    <property type="entry name" value="Peptidase_M24B"/>
</dbReference>
<dbReference type="Gene3D" id="3.40.350.10">
    <property type="entry name" value="Creatinase/prolidase N-terminal domain"/>
    <property type="match status" value="1"/>
</dbReference>
<sequence length="405" mass="43732">MTPHDSGRQIGGLDMATVRAGLQRWPAAAAPISGYEYGQRQHRARVLMRELGVDALLVTAGASLRYFTGVGWGASERLVALLITAQGGPIMICPAFETGSLDRVLRSSADIRTWEEHESPHALVVQAMQERRASTLALDPAAAYVVATRLVDALGERRLIDASPIIDGCRMRKSSAELALMQQATAMTLQVQRLAAGVLHEGISNHALVRFIDDAHRALGADNGSTFCIVQFGQATAYPHGIPGEQRLAADELVLIDTGCSVQGYNSDITRCYMFGRPNAEQARIWELEHAAQRAAFDTVRPGVPCEAVDAAARAVVERAGLGPDYRLPGIPHRTGHGCGLSIHETPYLVRGDTTALEPGMCCSNEPMIVLPDRFGIRLEDHFHVTAEGAAWFTQPSPAIDQPFA</sequence>
<organism evidence="3">
    <name type="scientific">Rhodanobacter sp. IGA1.0</name>
    <dbReference type="NCBI Taxonomy" id="3158582"/>
    <lineage>
        <taxon>Bacteria</taxon>
        <taxon>Pseudomonadati</taxon>
        <taxon>Pseudomonadota</taxon>
        <taxon>Gammaproteobacteria</taxon>
        <taxon>Lysobacterales</taxon>
        <taxon>Rhodanobacteraceae</taxon>
        <taxon>Rhodanobacter</taxon>
    </lineage>
</organism>
<proteinExistence type="predicted"/>
<dbReference type="SUPFAM" id="SSF55920">
    <property type="entry name" value="Creatinase/aminopeptidase"/>
    <property type="match status" value="1"/>
</dbReference>
<dbReference type="SUPFAM" id="SSF53092">
    <property type="entry name" value="Creatinase/prolidase N-terminal domain"/>
    <property type="match status" value="1"/>
</dbReference>
<dbReference type="Pfam" id="PF01321">
    <property type="entry name" value="Creatinase_N"/>
    <property type="match status" value="1"/>
</dbReference>
<feature type="domain" description="Creatinase N-terminal" evidence="2">
    <location>
        <begin position="40"/>
        <end position="171"/>
    </location>
</feature>
<accession>A0AAU7QJ71</accession>
<protein>
    <submittedName>
        <fullName evidence="3">Xaa-Pro peptidase family protein</fullName>
    </submittedName>
</protein>
<name>A0AAU7QJ71_9GAMM</name>
<dbReference type="InterPro" id="IPR000587">
    <property type="entry name" value="Creatinase_N"/>
</dbReference>
<dbReference type="EMBL" id="CP157948">
    <property type="protein sequence ID" value="XBS89615.1"/>
    <property type="molecule type" value="Genomic_DNA"/>
</dbReference>
<dbReference type="RefSeq" id="WP_350016033.1">
    <property type="nucleotide sequence ID" value="NZ_CP157948.1"/>
</dbReference>
<feature type="domain" description="Peptidase M24" evidence="1">
    <location>
        <begin position="180"/>
        <end position="387"/>
    </location>
</feature>
<gene>
    <name evidence="3" type="ORF">ABNK63_14620</name>
</gene>
<evidence type="ECO:0000313" key="3">
    <source>
        <dbReference type="EMBL" id="XBS89615.1"/>
    </source>
</evidence>
<dbReference type="InterPro" id="IPR000994">
    <property type="entry name" value="Pept_M24"/>
</dbReference>
<dbReference type="PANTHER" id="PTHR46112">
    <property type="entry name" value="AMINOPEPTIDASE"/>
    <property type="match status" value="1"/>
</dbReference>
<dbReference type="Gene3D" id="3.90.230.10">
    <property type="entry name" value="Creatinase/methionine aminopeptidase superfamily"/>
    <property type="match status" value="1"/>
</dbReference>
<dbReference type="PANTHER" id="PTHR46112:SF3">
    <property type="entry name" value="AMINOPEPTIDASE YPDF"/>
    <property type="match status" value="1"/>
</dbReference>